<name>A0A5B6WMU3_9ROSI</name>
<dbReference type="Proteomes" id="UP000325315">
    <property type="component" value="Unassembled WGS sequence"/>
</dbReference>
<keyword evidence="1" id="KW-0548">Nucleotidyltransferase</keyword>
<keyword evidence="1" id="KW-0808">Transferase</keyword>
<keyword evidence="2" id="KW-1185">Reference proteome</keyword>
<accession>A0A5B6WMU3</accession>
<proteinExistence type="predicted"/>
<sequence length="126" mass="14607">MAIEIQFFFHIFVSQLRRTNQIRGLRGLDDQLATTKEELGKIAIEFFQGLFTTKGTGNPERILLGVKRSIMDNMNQFLMTEYSLKETHMPLKDMVPIKAPGVDGLPALFFQRYWHIVGLNRKTNYI</sequence>
<gene>
    <name evidence="1" type="ORF">EPI10_005258</name>
</gene>
<comment type="caution">
    <text evidence="1">The sequence shown here is derived from an EMBL/GenBank/DDBJ whole genome shotgun (WGS) entry which is preliminary data.</text>
</comment>
<dbReference type="EMBL" id="SMMG02000002">
    <property type="protein sequence ID" value="KAA3483060.1"/>
    <property type="molecule type" value="Genomic_DNA"/>
</dbReference>
<dbReference type="AlphaFoldDB" id="A0A5B6WMU3"/>
<protein>
    <submittedName>
        <fullName evidence="1">Reverse transcriptase</fullName>
    </submittedName>
</protein>
<keyword evidence="1" id="KW-0695">RNA-directed DNA polymerase</keyword>
<reference evidence="1" key="1">
    <citation type="submission" date="2019-08" db="EMBL/GenBank/DDBJ databases">
        <authorList>
            <person name="Liu F."/>
        </authorList>
    </citation>
    <scope>NUCLEOTIDE SEQUENCE [LARGE SCALE GENOMIC DNA]</scope>
    <source>
        <strain evidence="1">PA1801</strain>
        <tissue evidence="1">Leaf</tissue>
    </source>
</reference>
<evidence type="ECO:0000313" key="2">
    <source>
        <dbReference type="Proteomes" id="UP000325315"/>
    </source>
</evidence>
<dbReference type="GO" id="GO:0003964">
    <property type="term" value="F:RNA-directed DNA polymerase activity"/>
    <property type="evidence" value="ECO:0007669"/>
    <property type="project" value="UniProtKB-KW"/>
</dbReference>
<organism evidence="1 2">
    <name type="scientific">Gossypium australe</name>
    <dbReference type="NCBI Taxonomy" id="47621"/>
    <lineage>
        <taxon>Eukaryota</taxon>
        <taxon>Viridiplantae</taxon>
        <taxon>Streptophyta</taxon>
        <taxon>Embryophyta</taxon>
        <taxon>Tracheophyta</taxon>
        <taxon>Spermatophyta</taxon>
        <taxon>Magnoliopsida</taxon>
        <taxon>eudicotyledons</taxon>
        <taxon>Gunneridae</taxon>
        <taxon>Pentapetalae</taxon>
        <taxon>rosids</taxon>
        <taxon>malvids</taxon>
        <taxon>Malvales</taxon>
        <taxon>Malvaceae</taxon>
        <taxon>Malvoideae</taxon>
        <taxon>Gossypium</taxon>
    </lineage>
</organism>
<dbReference type="OrthoDB" id="1744541at2759"/>
<evidence type="ECO:0000313" key="1">
    <source>
        <dbReference type="EMBL" id="KAA3483060.1"/>
    </source>
</evidence>